<protein>
    <submittedName>
        <fullName evidence="2">Uncharacterized protein</fullName>
    </submittedName>
</protein>
<dbReference type="Pfam" id="PF03401">
    <property type="entry name" value="TctC"/>
    <property type="match status" value="1"/>
</dbReference>
<proteinExistence type="inferred from homology"/>
<name>A0A5A7MCR6_COMTE</name>
<dbReference type="Proteomes" id="UP000323105">
    <property type="component" value="Unassembled WGS sequence"/>
</dbReference>
<reference evidence="2 3" key="1">
    <citation type="journal article" date="2019" name="Microbiol. Resour. Announc.">
        <title>Draft Genome Sequence of Comamonas testosteroni TA441, a Bacterium That Has a Cryptic Phenol Degradation Gene Cluster.</title>
        <authorList>
            <person name="Arai H."/>
            <person name="Ishii M."/>
        </authorList>
    </citation>
    <scope>NUCLEOTIDE SEQUENCE [LARGE SCALE GENOMIC DNA]</scope>
    <source>
        <strain evidence="2 3">TA441</strain>
    </source>
</reference>
<dbReference type="PIRSF" id="PIRSF017082">
    <property type="entry name" value="YflP"/>
    <property type="match status" value="1"/>
</dbReference>
<dbReference type="EMBL" id="BKBW01000004">
    <property type="protein sequence ID" value="GEQ75446.1"/>
    <property type="molecule type" value="Genomic_DNA"/>
</dbReference>
<comment type="similarity">
    <text evidence="1">Belongs to the UPF0065 (bug) family.</text>
</comment>
<comment type="caution">
    <text evidence="2">The sequence shown here is derived from an EMBL/GenBank/DDBJ whole genome shotgun (WGS) entry which is preliminary data.</text>
</comment>
<dbReference type="PANTHER" id="PTHR42928">
    <property type="entry name" value="TRICARBOXYLATE-BINDING PROTEIN"/>
    <property type="match status" value="1"/>
</dbReference>
<dbReference type="Gene3D" id="3.40.190.10">
    <property type="entry name" value="Periplasmic binding protein-like II"/>
    <property type="match status" value="1"/>
</dbReference>
<dbReference type="InterPro" id="IPR042100">
    <property type="entry name" value="Bug_dom1"/>
</dbReference>
<organism evidence="2 3">
    <name type="scientific">Comamonas testosteroni</name>
    <name type="common">Pseudomonas testosteroni</name>
    <dbReference type="NCBI Taxonomy" id="285"/>
    <lineage>
        <taxon>Bacteria</taxon>
        <taxon>Pseudomonadati</taxon>
        <taxon>Pseudomonadota</taxon>
        <taxon>Betaproteobacteria</taxon>
        <taxon>Burkholderiales</taxon>
        <taxon>Comamonadaceae</taxon>
        <taxon>Comamonas</taxon>
    </lineage>
</organism>
<accession>A0A5A7MCR6</accession>
<gene>
    <name evidence="2" type="ORF">CTTA_2451</name>
</gene>
<dbReference type="PROSITE" id="PS51257">
    <property type="entry name" value="PROKAR_LIPOPROTEIN"/>
    <property type="match status" value="1"/>
</dbReference>
<sequence>MKSRRDLLVGAVTSAACTLPLLARAQPQNLHRIVVGFAPGGSTDVMARMLAQRLQLKGGTWIVDNKPGAAGRVAIQEVKNAPADGRTLLLTPDPMMTLYPLVYRRLSYDPVADFQPVTPIATVPMGLAVGPMVPASVKTLADFAQWCKEDPKRAAYGTAGAGTTLHFIGQMFGKANGFNFLHVPYRGGAPAAQDVMGGQIASSINVISELVQLSSSGKLRVLAITGAQRSAFLPNVPTVAQSGHHSLESTAWFGTLLRSGTSQSLVQQTHALVSEACATPEFQEGMKKLSYDVTTSSPRSFAALLQSDIGRWAPIVKETGYSIDE</sequence>
<evidence type="ECO:0000256" key="1">
    <source>
        <dbReference type="ARBA" id="ARBA00006987"/>
    </source>
</evidence>
<dbReference type="AlphaFoldDB" id="A0A5A7MCR6"/>
<dbReference type="RefSeq" id="WP_149355635.1">
    <property type="nucleotide sequence ID" value="NZ_BKBW01000004.1"/>
</dbReference>
<evidence type="ECO:0000313" key="2">
    <source>
        <dbReference type="EMBL" id="GEQ75446.1"/>
    </source>
</evidence>
<dbReference type="PANTHER" id="PTHR42928:SF5">
    <property type="entry name" value="BLR1237 PROTEIN"/>
    <property type="match status" value="1"/>
</dbReference>
<dbReference type="InterPro" id="IPR005064">
    <property type="entry name" value="BUG"/>
</dbReference>
<dbReference type="CDD" id="cd13579">
    <property type="entry name" value="PBP2_Bug_NagM"/>
    <property type="match status" value="1"/>
</dbReference>
<dbReference type="Gene3D" id="3.40.190.150">
    <property type="entry name" value="Bordetella uptake gene, domain 1"/>
    <property type="match status" value="1"/>
</dbReference>
<dbReference type="SUPFAM" id="SSF53850">
    <property type="entry name" value="Periplasmic binding protein-like II"/>
    <property type="match status" value="1"/>
</dbReference>
<evidence type="ECO:0000313" key="3">
    <source>
        <dbReference type="Proteomes" id="UP000323105"/>
    </source>
</evidence>